<organism evidence="5 6">
    <name type="scientific">Durusdinium trenchii</name>
    <dbReference type="NCBI Taxonomy" id="1381693"/>
    <lineage>
        <taxon>Eukaryota</taxon>
        <taxon>Sar</taxon>
        <taxon>Alveolata</taxon>
        <taxon>Dinophyceae</taxon>
        <taxon>Suessiales</taxon>
        <taxon>Symbiodiniaceae</taxon>
        <taxon>Durusdinium</taxon>
    </lineage>
</organism>
<evidence type="ECO:0000313" key="6">
    <source>
        <dbReference type="Proteomes" id="UP001642464"/>
    </source>
</evidence>
<comment type="caution">
    <text evidence="5">The sequence shown here is derived from an EMBL/GenBank/DDBJ whole genome shotgun (WGS) entry which is preliminary data.</text>
</comment>
<dbReference type="PANTHER" id="PTHR47894:SF1">
    <property type="entry name" value="HTH-TYPE TRANSCRIPTIONAL REGULATOR VQSM"/>
    <property type="match status" value="1"/>
</dbReference>
<evidence type="ECO:0000259" key="4">
    <source>
        <dbReference type="PROSITE" id="PS01124"/>
    </source>
</evidence>
<dbReference type="EMBL" id="CAXAMM010030359">
    <property type="protein sequence ID" value="CAK9066364.1"/>
    <property type="molecule type" value="Genomic_DNA"/>
</dbReference>
<evidence type="ECO:0000256" key="1">
    <source>
        <dbReference type="ARBA" id="ARBA00023015"/>
    </source>
</evidence>
<name>A0ABP0NU63_9DINO</name>
<dbReference type="Proteomes" id="UP001642464">
    <property type="component" value="Unassembled WGS sequence"/>
</dbReference>
<dbReference type="Gene3D" id="1.10.10.60">
    <property type="entry name" value="Homeodomain-like"/>
    <property type="match status" value="1"/>
</dbReference>
<proteinExistence type="predicted"/>
<keyword evidence="3" id="KW-0804">Transcription</keyword>
<feature type="non-terminal residue" evidence="5">
    <location>
        <position position="320"/>
    </location>
</feature>
<dbReference type="InterPro" id="IPR023393">
    <property type="entry name" value="START-like_dom_sf"/>
</dbReference>
<dbReference type="PANTHER" id="PTHR47894">
    <property type="entry name" value="HTH-TYPE TRANSCRIPTIONAL REGULATOR GADX"/>
    <property type="match status" value="1"/>
</dbReference>
<dbReference type="Gene3D" id="3.30.530.20">
    <property type="match status" value="1"/>
</dbReference>
<dbReference type="CDD" id="cd07812">
    <property type="entry name" value="SRPBCC"/>
    <property type="match status" value="1"/>
</dbReference>
<dbReference type="InterPro" id="IPR018060">
    <property type="entry name" value="HTH_AraC"/>
</dbReference>
<dbReference type="SMART" id="SM00342">
    <property type="entry name" value="HTH_ARAC"/>
    <property type="match status" value="1"/>
</dbReference>
<reference evidence="5 6" key="1">
    <citation type="submission" date="2024-02" db="EMBL/GenBank/DDBJ databases">
        <authorList>
            <person name="Chen Y."/>
            <person name="Shah S."/>
            <person name="Dougan E. K."/>
            <person name="Thang M."/>
            <person name="Chan C."/>
        </authorList>
    </citation>
    <scope>NUCLEOTIDE SEQUENCE [LARGE SCALE GENOMIC DNA]</scope>
</reference>
<dbReference type="InterPro" id="IPR009057">
    <property type="entry name" value="Homeodomain-like_sf"/>
</dbReference>
<dbReference type="PROSITE" id="PS01124">
    <property type="entry name" value="HTH_ARAC_FAMILY_2"/>
    <property type="match status" value="1"/>
</dbReference>
<feature type="non-terminal residue" evidence="5">
    <location>
        <position position="1"/>
    </location>
</feature>
<dbReference type="SUPFAM" id="SSF55961">
    <property type="entry name" value="Bet v1-like"/>
    <property type="match status" value="1"/>
</dbReference>
<evidence type="ECO:0000256" key="2">
    <source>
        <dbReference type="ARBA" id="ARBA00023125"/>
    </source>
</evidence>
<gene>
    <name evidence="5" type="ORF">SCF082_LOCUS33798</name>
</gene>
<sequence>VTITGDYAEISWPVHGGASLGLLVDETAIAALVKFMQKLVPMAPNPTEVAFTSPAPQAPTVYEQFFGCPVLFDAPFVRVRFPANYLSIALPTANPALRQLLDRQAAALASALPGGDPFSIQVQQVILRLLPEARVSLADVAAALAMSARTLQRRLGARSLSFQSLLDRTREELARSYLLDPALSMVEITLLLGFAEQSSFNRAFRQWVGMSPGRWRRLQVYDYVTQPWCWHEWHPSSQSAVSDVDVLGVGDTFDEVIRLQPLSPLPLNIRRQTHYRVVLAEPGVSFEVRGETGDGDLTIHYDLVRVDEGTLFRRALEYEV</sequence>
<dbReference type="InterPro" id="IPR032687">
    <property type="entry name" value="AraC-type_N"/>
</dbReference>
<keyword evidence="6" id="KW-1185">Reference proteome</keyword>
<feature type="domain" description="HTH araC/xylS-type" evidence="4">
    <location>
        <begin position="120"/>
        <end position="218"/>
    </location>
</feature>
<dbReference type="Pfam" id="PF12625">
    <property type="entry name" value="Arabinose_bd"/>
    <property type="match status" value="1"/>
</dbReference>
<dbReference type="Pfam" id="PF12833">
    <property type="entry name" value="HTH_18"/>
    <property type="match status" value="1"/>
</dbReference>
<dbReference type="SUPFAM" id="SSF46689">
    <property type="entry name" value="Homeodomain-like"/>
    <property type="match status" value="1"/>
</dbReference>
<keyword evidence="2" id="KW-0238">DNA-binding</keyword>
<evidence type="ECO:0000256" key="3">
    <source>
        <dbReference type="ARBA" id="ARBA00023163"/>
    </source>
</evidence>
<evidence type="ECO:0000313" key="5">
    <source>
        <dbReference type="EMBL" id="CAK9066364.1"/>
    </source>
</evidence>
<accession>A0ABP0NU63</accession>
<keyword evidence="1" id="KW-0805">Transcription regulation</keyword>
<protein>
    <submittedName>
        <fullName evidence="5">HTH-type transcriptional regulator VqsM (Virulence and quorum sensing modulator protein)</fullName>
    </submittedName>
</protein>